<gene>
    <name evidence="2" type="ORF">ENJ10_14550</name>
</gene>
<dbReference type="EMBL" id="DRLD01000413">
    <property type="protein sequence ID" value="HED11907.1"/>
    <property type="molecule type" value="Genomic_DNA"/>
</dbReference>
<protein>
    <submittedName>
        <fullName evidence="2">DUF3808 domain-containing protein</fullName>
    </submittedName>
</protein>
<proteinExistence type="predicted"/>
<feature type="repeat" description="TPR" evidence="1">
    <location>
        <begin position="197"/>
        <end position="230"/>
    </location>
</feature>
<dbReference type="PROSITE" id="PS50005">
    <property type="entry name" value="TPR"/>
    <property type="match status" value="1"/>
</dbReference>
<dbReference type="SUPFAM" id="SSF48452">
    <property type="entry name" value="TPR-like"/>
    <property type="match status" value="1"/>
</dbReference>
<reference evidence="2" key="1">
    <citation type="journal article" date="2020" name="mSystems">
        <title>Genome- and Community-Level Interaction Insights into Carbon Utilization and Element Cycling Functions of Hydrothermarchaeota in Hydrothermal Sediment.</title>
        <authorList>
            <person name="Zhou Z."/>
            <person name="Liu Y."/>
            <person name="Xu W."/>
            <person name="Pan J."/>
            <person name="Luo Z.H."/>
            <person name="Li M."/>
        </authorList>
    </citation>
    <scope>NUCLEOTIDE SEQUENCE [LARGE SCALE GENOMIC DNA]</scope>
    <source>
        <strain evidence="2">HyVt-456</strain>
    </source>
</reference>
<dbReference type="AlphaFoldDB" id="A0A7V1PVX9"/>
<feature type="non-terminal residue" evidence="2">
    <location>
        <position position="1"/>
    </location>
</feature>
<organism evidence="2">
    <name type="scientific">Caldithrix abyssi</name>
    <dbReference type="NCBI Taxonomy" id="187145"/>
    <lineage>
        <taxon>Bacteria</taxon>
        <taxon>Pseudomonadati</taxon>
        <taxon>Calditrichota</taxon>
        <taxon>Calditrichia</taxon>
        <taxon>Calditrichales</taxon>
        <taxon>Calditrichaceae</taxon>
        <taxon>Caldithrix</taxon>
    </lineage>
</organism>
<dbReference type="Proteomes" id="UP000886005">
    <property type="component" value="Unassembled WGS sequence"/>
</dbReference>
<keyword evidence="1" id="KW-0802">TPR repeat</keyword>
<dbReference type="SMART" id="SM00028">
    <property type="entry name" value="TPR"/>
    <property type="match status" value="2"/>
</dbReference>
<evidence type="ECO:0000256" key="1">
    <source>
        <dbReference type="PROSITE-ProRule" id="PRU00339"/>
    </source>
</evidence>
<dbReference type="Pfam" id="PF13174">
    <property type="entry name" value="TPR_6"/>
    <property type="match status" value="1"/>
</dbReference>
<dbReference type="Pfam" id="PF13181">
    <property type="entry name" value="TPR_8"/>
    <property type="match status" value="1"/>
</dbReference>
<accession>A0A7V1PVX9</accession>
<dbReference type="InterPro" id="IPR019412">
    <property type="entry name" value="IML2/TPR_39"/>
</dbReference>
<dbReference type="Gene3D" id="1.25.40.10">
    <property type="entry name" value="Tetratricopeptide repeat domain"/>
    <property type="match status" value="1"/>
</dbReference>
<comment type="caution">
    <text evidence="2">The sequence shown here is derived from an EMBL/GenBank/DDBJ whole genome shotgun (WGS) entry which is preliminary data.</text>
</comment>
<dbReference type="InterPro" id="IPR019734">
    <property type="entry name" value="TPR_rpt"/>
</dbReference>
<name>A0A7V1PVX9_CALAY</name>
<sequence length="296" mass="35027">SLTDKLEEFKEDEHLAEVAEFYINAAVGFKAIMHVTRQQWFSAALEGRRAISGIEKAIDGRWTNADAYFGSGLYLYYADIIPTRYPLLKPLLLIYPDGDKERGLKDLAYTAENGLFARVVAAYMYSLILYTREKRTSDAYKIMSGLSMRYPQNPIFMMWQASMAIKLGNTDEALRIMKVYEKRIREKQPFYPAHKQRIVQFRYGQIYSRRQEYEKAIAHYKKALKPIPGLLGERLERYEVYSRLQMGYVYERMKRDDLAREQFERVLQMGDYQQSRRWARQHLKKIEQRRKTGGSR</sequence>
<dbReference type="InterPro" id="IPR011990">
    <property type="entry name" value="TPR-like_helical_dom_sf"/>
</dbReference>
<dbReference type="Pfam" id="PF10300">
    <property type="entry name" value="Iml2-TPR_39"/>
    <property type="match status" value="1"/>
</dbReference>
<evidence type="ECO:0000313" key="2">
    <source>
        <dbReference type="EMBL" id="HED11907.1"/>
    </source>
</evidence>